<dbReference type="Gene3D" id="3.40.190.10">
    <property type="entry name" value="Periplasmic binding protein-like II"/>
    <property type="match status" value="2"/>
</dbReference>
<evidence type="ECO:0000256" key="2">
    <source>
        <dbReference type="ARBA" id="ARBA00022764"/>
    </source>
</evidence>
<evidence type="ECO:0000256" key="3">
    <source>
        <dbReference type="SAM" id="SignalP"/>
    </source>
</evidence>
<dbReference type="RefSeq" id="WP_012649079.1">
    <property type="nucleotide sequence ID" value="NZ_AP023283.1"/>
</dbReference>
<reference evidence="6 7" key="1">
    <citation type="submission" date="2019-11" db="EMBL/GenBank/DDBJ databases">
        <title>Whole-genome sequencing of Allorhizobium vitis.</title>
        <authorList>
            <person name="Gan H.M."/>
            <person name="Savka M.A."/>
        </authorList>
    </citation>
    <scope>NUCLEOTIDE SEQUENCE [LARGE SCALE GENOMIC DNA]</scope>
    <source>
        <strain evidence="5 7">RF2/1</strain>
        <strain evidence="4 6">T1/7</strain>
    </source>
</reference>
<keyword evidence="1 3" id="KW-0732">Signal</keyword>
<evidence type="ECO:0000313" key="6">
    <source>
        <dbReference type="Proteomes" id="UP000179454"/>
    </source>
</evidence>
<keyword evidence="2" id="KW-0574">Periplasm</keyword>
<feature type="chain" id="PRO_5044727066" evidence="3">
    <location>
        <begin position="27"/>
        <end position="344"/>
    </location>
</feature>
<name>A0ABD6HHA8_AGRVI</name>
<protein>
    <submittedName>
        <fullName evidence="5">Extracellular solute-binding protein</fullName>
    </submittedName>
</protein>
<proteinExistence type="predicted"/>
<dbReference type="EMBL" id="MBFE02000030">
    <property type="protein sequence ID" value="MUO45185.1"/>
    <property type="molecule type" value="Genomic_DNA"/>
</dbReference>
<dbReference type="Proteomes" id="UP000179536">
    <property type="component" value="Unassembled WGS sequence"/>
</dbReference>
<dbReference type="EMBL" id="MBFA02000025">
    <property type="protein sequence ID" value="MUP13062.1"/>
    <property type="molecule type" value="Genomic_DNA"/>
</dbReference>
<dbReference type="Pfam" id="PF13416">
    <property type="entry name" value="SBP_bac_8"/>
    <property type="match status" value="1"/>
</dbReference>
<organism evidence="5 7">
    <name type="scientific">Agrobacterium vitis</name>
    <name type="common">Rhizobium vitis</name>
    <dbReference type="NCBI Taxonomy" id="373"/>
    <lineage>
        <taxon>Bacteria</taxon>
        <taxon>Pseudomonadati</taxon>
        <taxon>Pseudomonadota</taxon>
        <taxon>Alphaproteobacteria</taxon>
        <taxon>Hyphomicrobiales</taxon>
        <taxon>Rhizobiaceae</taxon>
        <taxon>Rhizobium/Agrobacterium group</taxon>
        <taxon>Agrobacterium</taxon>
    </lineage>
</organism>
<dbReference type="PANTHER" id="PTHR30006">
    <property type="entry name" value="THIAMINE-BINDING PERIPLASMIC PROTEIN-RELATED"/>
    <property type="match status" value="1"/>
</dbReference>
<keyword evidence="6" id="KW-1185">Reference proteome</keyword>
<dbReference type="Proteomes" id="UP000179454">
    <property type="component" value="Unassembled WGS sequence"/>
</dbReference>
<dbReference type="AlphaFoldDB" id="A0ABD6HHA8"/>
<sequence length="344" mass="36493">MFIRFKIGVACGVSTLALAMASGAVAQDQLIIAGYGGSTETIIREKILPKFEAANNVKVTYVAGNSTDTLAKLQAQNANQEIDVALIDDGPMARAVSLGFCAPIAGVDFSTLYDTAAFPDHKASGLGIVATGLMYNKKVFADNGWAAPTSWNDLKDPKFAGKVVIPPMNNGYGLLTVVMLARMNGGGEKNIDPGFAAFKNDINKNVIAYEPSPAKMTELFQTGQAVLGVWGTARVQALAATGFPVDFVYPVEGAPAVMTAICPVAKKSVSPLAQAFVKTMLSKEAQEILAEEAGSAPVLKDAVVKSPGMMPYGDAAKKLVTADWETINAARDDWNKHWTREIER</sequence>
<evidence type="ECO:0000313" key="4">
    <source>
        <dbReference type="EMBL" id="MUO45185.1"/>
    </source>
</evidence>
<accession>A0ABD6HHA8</accession>
<dbReference type="CDD" id="cd13589">
    <property type="entry name" value="PBP2_polyamine_RpCGA009"/>
    <property type="match status" value="1"/>
</dbReference>
<dbReference type="PANTHER" id="PTHR30006:SF2">
    <property type="entry name" value="ABC TRANSPORTER SUBSTRATE-BINDING PROTEIN"/>
    <property type="match status" value="1"/>
</dbReference>
<dbReference type="SUPFAM" id="SSF53850">
    <property type="entry name" value="Periplasmic binding protein-like II"/>
    <property type="match status" value="1"/>
</dbReference>
<evidence type="ECO:0000256" key="1">
    <source>
        <dbReference type="ARBA" id="ARBA00022729"/>
    </source>
</evidence>
<dbReference type="InterPro" id="IPR006059">
    <property type="entry name" value="SBP"/>
</dbReference>
<comment type="caution">
    <text evidence="5">The sequence shown here is derived from an EMBL/GenBank/DDBJ whole genome shotgun (WGS) entry which is preliminary data.</text>
</comment>
<feature type="signal peptide" evidence="3">
    <location>
        <begin position="1"/>
        <end position="26"/>
    </location>
</feature>
<gene>
    <name evidence="5" type="ORF">BBK91_024750</name>
    <name evidence="4" type="ORF">BBL17_025765</name>
</gene>
<evidence type="ECO:0000313" key="5">
    <source>
        <dbReference type="EMBL" id="MUP13062.1"/>
    </source>
</evidence>
<evidence type="ECO:0000313" key="7">
    <source>
        <dbReference type="Proteomes" id="UP000179536"/>
    </source>
</evidence>